<comment type="caution">
    <text evidence="1">The sequence shown here is derived from an EMBL/GenBank/DDBJ whole genome shotgun (WGS) entry which is preliminary data.</text>
</comment>
<evidence type="ECO:0000313" key="1">
    <source>
        <dbReference type="EMBL" id="EID51330.1"/>
    </source>
</evidence>
<organism evidence="1 2">
    <name type="scientific">Rothia aeria F0474</name>
    <dbReference type="NCBI Taxonomy" id="1125724"/>
    <lineage>
        <taxon>Bacteria</taxon>
        <taxon>Bacillati</taxon>
        <taxon>Actinomycetota</taxon>
        <taxon>Actinomycetes</taxon>
        <taxon>Micrococcales</taxon>
        <taxon>Micrococcaceae</taxon>
        <taxon>Rothia</taxon>
    </lineage>
</organism>
<sequence length="149" mass="17883">MNNKEIYRFTTILDAIEDSDIMDDYYKFINCCIKFAQKKIIPISNYAEYLEKLIQFSICFLNGKIDAKTLNQSINRAYQEKPIYHSDYDEKILSIILYLTNDDFLSNLTPEDQQDTHLSYFLNLLYEIQNNLILCEEFYYFIISTYNYD</sequence>
<reference evidence="1" key="1">
    <citation type="submission" date="2012-03" db="EMBL/GenBank/DDBJ databases">
        <authorList>
            <person name="Durkin A.S."/>
            <person name="McCorrison J."/>
            <person name="Torralba M."/>
            <person name="Gillis M."/>
            <person name="Methe B."/>
            <person name="Sutton G."/>
            <person name="Nelson K.E."/>
        </authorList>
    </citation>
    <scope>NUCLEOTIDE SEQUENCE [LARGE SCALE GENOMIC DNA]</scope>
    <source>
        <strain evidence="1">F0474</strain>
    </source>
</reference>
<name>I0UTX7_9MICC</name>
<dbReference type="EMBL" id="AJJQ01000024">
    <property type="protein sequence ID" value="EID51330.1"/>
    <property type="molecule type" value="Genomic_DNA"/>
</dbReference>
<accession>I0UTX7</accession>
<proteinExistence type="predicted"/>
<dbReference type="RefSeq" id="WP_006887921.1">
    <property type="nucleotide sequence ID" value="NZ_AJJQ01000024.1"/>
</dbReference>
<keyword evidence="2" id="KW-1185">Reference proteome</keyword>
<protein>
    <submittedName>
        <fullName evidence="1">Uncharacterized protein</fullName>
    </submittedName>
</protein>
<dbReference type="OrthoDB" id="9511022at2"/>
<dbReference type="AlphaFoldDB" id="I0UTX7"/>
<gene>
    <name evidence="1" type="ORF">HMPREF1324_1222</name>
</gene>
<dbReference type="Proteomes" id="UP000004863">
    <property type="component" value="Unassembled WGS sequence"/>
</dbReference>
<evidence type="ECO:0000313" key="2">
    <source>
        <dbReference type="Proteomes" id="UP000004863"/>
    </source>
</evidence>